<keyword evidence="3" id="KW-1185">Reference proteome</keyword>
<evidence type="ECO:0000313" key="3">
    <source>
        <dbReference type="Proteomes" id="UP000008237"/>
    </source>
</evidence>
<dbReference type="Gene3D" id="1.10.10.1450">
    <property type="match status" value="1"/>
</dbReference>
<evidence type="ECO:0000259" key="1">
    <source>
        <dbReference type="Pfam" id="PF17906"/>
    </source>
</evidence>
<sequence length="47" mass="5564">LFLFQLEKNAREAQKMICSTLSENAVCHSTCKKWFQKFRDGNLDLRD</sequence>
<gene>
    <name evidence="2" type="ORF">EAI_09282</name>
</gene>
<evidence type="ECO:0000313" key="2">
    <source>
        <dbReference type="EMBL" id="EFN82306.1"/>
    </source>
</evidence>
<dbReference type="InParanoid" id="E2BPV5"/>
<accession>E2BPV5</accession>
<name>E2BPV5_HARSA</name>
<dbReference type="InterPro" id="IPR041426">
    <property type="entry name" value="Mos1_HTH"/>
</dbReference>
<feature type="non-terminal residue" evidence="2">
    <location>
        <position position="47"/>
    </location>
</feature>
<feature type="domain" description="Mos1 transposase HTH" evidence="1">
    <location>
        <begin position="1"/>
        <end position="42"/>
    </location>
</feature>
<organism evidence="3">
    <name type="scientific">Harpegnathos saltator</name>
    <name type="common">Jerdon's jumping ant</name>
    <dbReference type="NCBI Taxonomy" id="610380"/>
    <lineage>
        <taxon>Eukaryota</taxon>
        <taxon>Metazoa</taxon>
        <taxon>Ecdysozoa</taxon>
        <taxon>Arthropoda</taxon>
        <taxon>Hexapoda</taxon>
        <taxon>Insecta</taxon>
        <taxon>Pterygota</taxon>
        <taxon>Neoptera</taxon>
        <taxon>Endopterygota</taxon>
        <taxon>Hymenoptera</taxon>
        <taxon>Apocrita</taxon>
        <taxon>Aculeata</taxon>
        <taxon>Formicoidea</taxon>
        <taxon>Formicidae</taxon>
        <taxon>Ponerinae</taxon>
        <taxon>Ponerini</taxon>
        <taxon>Harpegnathos</taxon>
    </lineage>
</organism>
<dbReference type="EMBL" id="GL449658">
    <property type="protein sequence ID" value="EFN82306.1"/>
    <property type="molecule type" value="Genomic_DNA"/>
</dbReference>
<feature type="non-terminal residue" evidence="2">
    <location>
        <position position="1"/>
    </location>
</feature>
<dbReference type="Proteomes" id="UP000008237">
    <property type="component" value="Unassembled WGS sequence"/>
</dbReference>
<protein>
    <recommendedName>
        <fullName evidence="1">Mos1 transposase HTH domain-containing protein</fullName>
    </recommendedName>
</protein>
<dbReference type="AlphaFoldDB" id="E2BPV5"/>
<reference evidence="2 3" key="1">
    <citation type="journal article" date="2010" name="Science">
        <title>Genomic comparison of the ants Camponotus floridanus and Harpegnathos saltator.</title>
        <authorList>
            <person name="Bonasio R."/>
            <person name="Zhang G."/>
            <person name="Ye C."/>
            <person name="Mutti N.S."/>
            <person name="Fang X."/>
            <person name="Qin N."/>
            <person name="Donahue G."/>
            <person name="Yang P."/>
            <person name="Li Q."/>
            <person name="Li C."/>
            <person name="Zhang P."/>
            <person name="Huang Z."/>
            <person name="Berger S.L."/>
            <person name="Reinberg D."/>
            <person name="Wang J."/>
            <person name="Liebig J."/>
        </authorList>
    </citation>
    <scope>NUCLEOTIDE SEQUENCE [LARGE SCALE GENOMIC DNA]</scope>
    <source>
        <strain evidence="2 3">R22 G/1</strain>
    </source>
</reference>
<dbReference type="Pfam" id="PF17906">
    <property type="entry name" value="HTH_48"/>
    <property type="match status" value="1"/>
</dbReference>
<proteinExistence type="predicted"/>